<proteinExistence type="predicted"/>
<keyword evidence="2" id="KW-0677">Repeat</keyword>
<protein>
    <recommendedName>
        <fullName evidence="8">WRKY domain-containing protein</fullName>
    </recommendedName>
</protein>
<evidence type="ECO:0000313" key="10">
    <source>
        <dbReference type="Proteomes" id="UP000631114"/>
    </source>
</evidence>
<accession>A0A835HHC6</accession>
<keyword evidence="10" id="KW-1185">Reference proteome</keyword>
<comment type="caution">
    <text evidence="9">The sequence shown here is derived from an EMBL/GenBank/DDBJ whole genome shotgun (WGS) entry which is preliminary data.</text>
</comment>
<feature type="compositionally biased region" description="Basic and acidic residues" evidence="7">
    <location>
        <begin position="269"/>
        <end position="278"/>
    </location>
</feature>
<dbReference type="AlphaFoldDB" id="A0A835HHC6"/>
<dbReference type="OrthoDB" id="5065855at2759"/>
<gene>
    <name evidence="9" type="ORF">IFM89_036548</name>
</gene>
<feature type="domain" description="WRKY" evidence="8">
    <location>
        <begin position="167"/>
        <end position="231"/>
    </location>
</feature>
<dbReference type="GO" id="GO:0005634">
    <property type="term" value="C:nucleus"/>
    <property type="evidence" value="ECO:0007669"/>
    <property type="project" value="UniProtKB-SubCell"/>
</dbReference>
<dbReference type="FunFam" id="2.20.25.80:FF:000001">
    <property type="entry name" value="WRKY transcription factor 33"/>
    <property type="match status" value="1"/>
</dbReference>
<feature type="compositionally biased region" description="Pro residues" evidence="7">
    <location>
        <begin position="80"/>
        <end position="92"/>
    </location>
</feature>
<dbReference type="PANTHER" id="PTHR31221">
    <property type="entry name" value="WRKY TRANSCRIPTION FACTOR PROTEIN 1-RELATED"/>
    <property type="match status" value="1"/>
</dbReference>
<dbReference type="GO" id="GO:0043565">
    <property type="term" value="F:sequence-specific DNA binding"/>
    <property type="evidence" value="ECO:0007669"/>
    <property type="project" value="InterPro"/>
</dbReference>
<evidence type="ECO:0000313" key="9">
    <source>
        <dbReference type="EMBL" id="KAF9599250.1"/>
    </source>
</evidence>
<dbReference type="FunFam" id="2.20.25.80:FF:000006">
    <property type="entry name" value="WRKY transcription factor"/>
    <property type="match status" value="1"/>
</dbReference>
<dbReference type="GO" id="GO:0003700">
    <property type="term" value="F:DNA-binding transcription factor activity"/>
    <property type="evidence" value="ECO:0007669"/>
    <property type="project" value="InterPro"/>
</dbReference>
<feature type="domain" description="WRKY" evidence="8">
    <location>
        <begin position="301"/>
        <end position="366"/>
    </location>
</feature>
<feature type="compositionally biased region" description="Low complexity" evidence="7">
    <location>
        <begin position="232"/>
        <end position="247"/>
    </location>
</feature>
<evidence type="ECO:0000256" key="2">
    <source>
        <dbReference type="ARBA" id="ARBA00022737"/>
    </source>
</evidence>
<dbReference type="SMART" id="SM00774">
    <property type="entry name" value="WRKY"/>
    <property type="match status" value="2"/>
</dbReference>
<dbReference type="EMBL" id="JADFTS010000007">
    <property type="protein sequence ID" value="KAF9599250.1"/>
    <property type="molecule type" value="Genomic_DNA"/>
</dbReference>
<evidence type="ECO:0000256" key="7">
    <source>
        <dbReference type="SAM" id="MobiDB-lite"/>
    </source>
</evidence>
<evidence type="ECO:0000256" key="4">
    <source>
        <dbReference type="ARBA" id="ARBA00023125"/>
    </source>
</evidence>
<keyword evidence="5" id="KW-0804">Transcription</keyword>
<comment type="subcellular location">
    <subcellularLocation>
        <location evidence="1">Nucleus</location>
    </subcellularLocation>
</comment>
<feature type="region of interest" description="Disordered" evidence="7">
    <location>
        <begin position="222"/>
        <end position="287"/>
    </location>
</feature>
<feature type="compositionally biased region" description="Polar residues" evidence="7">
    <location>
        <begin position="142"/>
        <end position="166"/>
    </location>
</feature>
<dbReference type="Proteomes" id="UP000631114">
    <property type="component" value="Unassembled WGS sequence"/>
</dbReference>
<keyword evidence="4" id="KW-0238">DNA-binding</keyword>
<dbReference type="Pfam" id="PF03106">
    <property type="entry name" value="WRKY"/>
    <property type="match status" value="2"/>
</dbReference>
<feature type="region of interest" description="Disordered" evidence="7">
    <location>
        <begin position="31"/>
        <end position="97"/>
    </location>
</feature>
<sequence length="448" mass="49147">MASSAGSLETSANSHPTFSFSTHQYMNSSFSDLLASGGGGGGDATDNNNQQHHHMMRRGGGLSDRIADRTGAGVPKFKSIPPPSLPISPPSVSPSSYFSIPAGLSPAELLDSPVLLSSSNAIVKSEFGPLRSQSFTPENFNAQMTSQSNDASQPDYNQYSQPTQTLREQRRSEDGYNWRKYGQKQVKGSENPRSYYKCTFPNCPTKKKVERSLDGQITEIVYKGSHNHPKPQSTRRSSASSQSIQASMPPTNSERSRSGGDEFDEDEPEAKKWKKESENEGISAAGSRTVREPRVVVQTTSDIDILDDGYRWRKYGQKVVKGNPNPRSYYKCTNAGCPVRKHVERASHDLRAVITTYEGKHNHDVPAARGSGHHNVNRPIPDNSNMTMPIRPSVTTTQSNNNTGNTYRNVRIPMSEGQAPFTLEMLQSPGGFGFSVCVEMSMMAIFPG</sequence>
<feature type="region of interest" description="Disordered" evidence="7">
    <location>
        <begin position="363"/>
        <end position="387"/>
    </location>
</feature>
<dbReference type="InterPro" id="IPR036576">
    <property type="entry name" value="WRKY_dom_sf"/>
</dbReference>
<dbReference type="InterPro" id="IPR003657">
    <property type="entry name" value="WRKY_dom"/>
</dbReference>
<evidence type="ECO:0000256" key="6">
    <source>
        <dbReference type="ARBA" id="ARBA00023242"/>
    </source>
</evidence>
<dbReference type="PANTHER" id="PTHR31221:SF1">
    <property type="entry name" value="WRKY TRANSCRIPTION FACTOR 33-RELATED"/>
    <property type="match status" value="1"/>
</dbReference>
<keyword evidence="6" id="KW-0539">Nucleus</keyword>
<dbReference type="SUPFAM" id="SSF118290">
    <property type="entry name" value="WRKY DNA-binding domain"/>
    <property type="match status" value="2"/>
</dbReference>
<evidence type="ECO:0000256" key="3">
    <source>
        <dbReference type="ARBA" id="ARBA00023015"/>
    </source>
</evidence>
<organism evidence="9 10">
    <name type="scientific">Coptis chinensis</name>
    <dbReference type="NCBI Taxonomy" id="261450"/>
    <lineage>
        <taxon>Eukaryota</taxon>
        <taxon>Viridiplantae</taxon>
        <taxon>Streptophyta</taxon>
        <taxon>Embryophyta</taxon>
        <taxon>Tracheophyta</taxon>
        <taxon>Spermatophyta</taxon>
        <taxon>Magnoliopsida</taxon>
        <taxon>Ranunculales</taxon>
        <taxon>Ranunculaceae</taxon>
        <taxon>Coptidoideae</taxon>
        <taxon>Coptis</taxon>
    </lineage>
</organism>
<name>A0A835HHC6_9MAGN</name>
<dbReference type="Gene3D" id="2.20.25.80">
    <property type="entry name" value="WRKY domain"/>
    <property type="match status" value="2"/>
</dbReference>
<keyword evidence="3" id="KW-0805">Transcription regulation</keyword>
<feature type="compositionally biased region" description="Basic and acidic residues" evidence="7">
    <location>
        <begin position="167"/>
        <end position="177"/>
    </location>
</feature>
<evidence type="ECO:0000259" key="8">
    <source>
        <dbReference type="PROSITE" id="PS50811"/>
    </source>
</evidence>
<evidence type="ECO:0000256" key="5">
    <source>
        <dbReference type="ARBA" id="ARBA00023163"/>
    </source>
</evidence>
<feature type="region of interest" description="Disordered" evidence="7">
    <location>
        <begin position="142"/>
        <end position="194"/>
    </location>
</feature>
<dbReference type="PROSITE" id="PS50811">
    <property type="entry name" value="WRKY"/>
    <property type="match status" value="2"/>
</dbReference>
<dbReference type="InterPro" id="IPR044810">
    <property type="entry name" value="WRKY_plant"/>
</dbReference>
<dbReference type="SMR" id="A0A835HHC6"/>
<reference evidence="9 10" key="1">
    <citation type="submission" date="2020-10" db="EMBL/GenBank/DDBJ databases">
        <title>The Coptis chinensis genome and diversification of protoberbering-type alkaloids.</title>
        <authorList>
            <person name="Wang B."/>
            <person name="Shu S."/>
            <person name="Song C."/>
            <person name="Liu Y."/>
        </authorList>
    </citation>
    <scope>NUCLEOTIDE SEQUENCE [LARGE SCALE GENOMIC DNA]</scope>
    <source>
        <strain evidence="9">HL-2020</strain>
        <tissue evidence="9">Leaf</tissue>
    </source>
</reference>
<evidence type="ECO:0000256" key="1">
    <source>
        <dbReference type="ARBA" id="ARBA00004123"/>
    </source>
</evidence>